<dbReference type="OrthoDB" id="7229084at2"/>
<dbReference type="InterPro" id="IPR027417">
    <property type="entry name" value="P-loop_NTPase"/>
</dbReference>
<protein>
    <submittedName>
        <fullName evidence="2">Type IV secretion protein DotO</fullName>
    </submittedName>
</protein>
<evidence type="ECO:0000313" key="3">
    <source>
        <dbReference type="Proteomes" id="UP000262371"/>
    </source>
</evidence>
<accession>A0A371YWD2</accession>
<dbReference type="Proteomes" id="UP000262371">
    <property type="component" value="Unassembled WGS sequence"/>
</dbReference>
<comment type="caution">
    <text evidence="2">The sequence shown here is derived from an EMBL/GenBank/DDBJ whole genome shotgun (WGS) entry which is preliminary data.</text>
</comment>
<proteinExistence type="predicted"/>
<dbReference type="EMBL" id="QUWV01000207">
    <property type="protein sequence ID" value="RFD18529.1"/>
    <property type="molecule type" value="Genomic_DNA"/>
</dbReference>
<dbReference type="SUPFAM" id="SSF52540">
    <property type="entry name" value="P-loop containing nucleoside triphosphate hydrolases"/>
    <property type="match status" value="1"/>
</dbReference>
<evidence type="ECO:0000313" key="2">
    <source>
        <dbReference type="EMBL" id="RFD18529.1"/>
    </source>
</evidence>
<dbReference type="RefSeq" id="WP_116704273.1">
    <property type="nucleotide sequence ID" value="NZ_QUWV01000207.1"/>
</dbReference>
<reference evidence="2 3" key="1">
    <citation type="submission" date="2018-08" db="EMBL/GenBank/DDBJ databases">
        <title>Komagataeibacter sp. AV 382.</title>
        <authorList>
            <person name="Skraban J."/>
            <person name="Trcek J."/>
        </authorList>
    </citation>
    <scope>NUCLEOTIDE SEQUENCE [LARGE SCALE GENOMIC DNA]</scope>
    <source>
        <strain evidence="2 3">AV 382</strain>
    </source>
</reference>
<feature type="region of interest" description="Disordered" evidence="1">
    <location>
        <begin position="159"/>
        <end position="178"/>
    </location>
</feature>
<gene>
    <name evidence="2" type="ORF">DY926_16110</name>
</gene>
<evidence type="ECO:0000256" key="1">
    <source>
        <dbReference type="SAM" id="MobiDB-lite"/>
    </source>
</evidence>
<name>A0A371YWD2_9PROT</name>
<dbReference type="Gene3D" id="3.40.50.300">
    <property type="entry name" value="P-loop containing nucleotide triphosphate hydrolases"/>
    <property type="match status" value="1"/>
</dbReference>
<keyword evidence="3" id="KW-1185">Reference proteome</keyword>
<organism evidence="2 3">
    <name type="scientific">Komagataeibacter melaceti</name>
    <dbReference type="NCBI Taxonomy" id="2766577"/>
    <lineage>
        <taxon>Bacteria</taxon>
        <taxon>Pseudomonadati</taxon>
        <taxon>Pseudomonadota</taxon>
        <taxon>Alphaproteobacteria</taxon>
        <taxon>Acetobacterales</taxon>
        <taxon>Acetobacteraceae</taxon>
        <taxon>Komagataeibacter</taxon>
    </lineage>
</organism>
<dbReference type="AlphaFoldDB" id="A0A371YWD2"/>
<sequence>MPLRRALSPTNAILRTLSAASRAFRREITSFCDLATCDTSGLITFGGDYATVLRIGGLRRLATKQDIVTASKALRDELASLFTEPGHALQFCYSADPDAVRGIIEQNLADRRAIARALNAGFEDVFTERARVLTPYMREERIWLVVWTRPGRLSRPEQKLIAQRRRRDRASVPPIGDAQNPFLSSPELATIHNAFVARVLEAMATRDVMVEALAPRDGLRAIREEVYPETAGADWTPSTPLDRPPQHIPDEDPPPDISDMLWPPLREQVFMDDAYTPGFSWARLGVNDWTPVDMTRAPDAQALAPFTELAARMAQRRMPWRMGALIEGARPGYMSWKAAIATFLKFGTNRAIHMAFQELDAIRARQDEAITKFRVSFATRASMGDEERLAIRASRLQQAIGAWGGASATRVCGDPLAGVMSSAPGLAIASTAPPTAAPLTEALTLMPWARQAAPWRDGAVMFRAADGKIVFYDPSGAGRGAVLDLFVGPSRRGKSVLDNALLLGTLLSNASMSDDGPRIPMIGKLDIGDSTGGFVDMVTNGLRPEDRHLAVHVPFQLIAEHAYNIFDTEACCRKPLSYHRTFLENFLSLVCTPLDGKAFESMNQLISAVITCVYELYSDEGPSVRPKMYRAGMHPDVDARLASLRIDVAQYATWWDIADAFAQAGDMRFAHFATQRAVPVMADLLDAIREDRIRIPFEKPNPTGGQESSIDIFHRYITSFISRYPTLNQPTRLDLGDARIIVVDIARVAPEGPGESQRQTELMFLLGFQIMARNFFLDPDEANNVPAHVRPHHERRFREFRESFKRIGCDEFQRTAGAPLIQRQFEEAARRGAKLNVKIGLASQKLADFGTYLIQHSTGRFILGAANPDEAKEIAETFRLTTAGHQILETGLTGPRQDGAGSPLILQILVNGAWYELHVLNLMGPIELWALSTTPEDTALRRRVYDALGTTEARRRLAQVFPRGTALTEIERRKQARTRQGETGSVAMGGVVSELADEIINGTGLGTVIRQESSVDTSAPTTGPTILSP</sequence>
<feature type="region of interest" description="Disordered" evidence="1">
    <location>
        <begin position="231"/>
        <end position="253"/>
    </location>
</feature>